<dbReference type="EMBL" id="HACA01000781">
    <property type="protein sequence ID" value="CDW18142.1"/>
    <property type="molecule type" value="Transcribed_RNA"/>
</dbReference>
<reference evidence="1" key="1">
    <citation type="submission" date="2014-05" db="EMBL/GenBank/DDBJ databases">
        <authorList>
            <person name="Chronopoulou M."/>
        </authorList>
    </citation>
    <scope>NUCLEOTIDE SEQUENCE</scope>
    <source>
        <tissue evidence="1">Whole organism</tissue>
    </source>
</reference>
<accession>A0A0K2SXP6</accession>
<dbReference type="AlphaFoldDB" id="A0A0K2SXP6"/>
<organism evidence="1">
    <name type="scientific">Lepeophtheirus salmonis</name>
    <name type="common">Salmon louse</name>
    <name type="synonym">Caligus salmonis</name>
    <dbReference type="NCBI Taxonomy" id="72036"/>
    <lineage>
        <taxon>Eukaryota</taxon>
        <taxon>Metazoa</taxon>
        <taxon>Ecdysozoa</taxon>
        <taxon>Arthropoda</taxon>
        <taxon>Crustacea</taxon>
        <taxon>Multicrustacea</taxon>
        <taxon>Hexanauplia</taxon>
        <taxon>Copepoda</taxon>
        <taxon>Siphonostomatoida</taxon>
        <taxon>Caligidae</taxon>
        <taxon>Lepeophtheirus</taxon>
    </lineage>
</organism>
<proteinExistence type="predicted"/>
<sequence length="33" mass="3803">MIFRGSFTIGTYGTSSFFLANIRSFCNFFEPMI</sequence>
<evidence type="ECO:0000313" key="1">
    <source>
        <dbReference type="EMBL" id="CDW18142.1"/>
    </source>
</evidence>
<protein>
    <submittedName>
        <fullName evidence="1">Uncharacterized protein</fullName>
    </submittedName>
</protein>
<name>A0A0K2SXP6_LEPSM</name>